<evidence type="ECO:0000313" key="1">
    <source>
        <dbReference type="EMBL" id="OIJ40627.1"/>
    </source>
</evidence>
<name>A0A1S2N6C3_9BURK</name>
<dbReference type="Proteomes" id="UP000180246">
    <property type="component" value="Unassembled WGS sequence"/>
</dbReference>
<evidence type="ECO:0000313" key="2">
    <source>
        <dbReference type="Proteomes" id="UP000180246"/>
    </source>
</evidence>
<protein>
    <submittedName>
        <fullName evidence="1">Uncharacterized protein</fullName>
    </submittedName>
</protein>
<dbReference type="AlphaFoldDB" id="A0A1S2N6C3"/>
<dbReference type="EMBL" id="JRYB01000001">
    <property type="protein sequence ID" value="OIJ40627.1"/>
    <property type="molecule type" value="Genomic_DNA"/>
</dbReference>
<organism evidence="1 2">
    <name type="scientific">Massilia timonae</name>
    <dbReference type="NCBI Taxonomy" id="47229"/>
    <lineage>
        <taxon>Bacteria</taxon>
        <taxon>Pseudomonadati</taxon>
        <taxon>Pseudomonadota</taxon>
        <taxon>Betaproteobacteria</taxon>
        <taxon>Burkholderiales</taxon>
        <taxon>Oxalobacteraceae</taxon>
        <taxon>Telluria group</taxon>
        <taxon>Massilia</taxon>
    </lineage>
</organism>
<sequence>MLKTTGCKENDVVVLEIGNEAFTLAQMRKNGIMEFFDIVQPRNAWDGVDLNDVPSLFFIYVAEKNLDSLIVDKLDQAGVIPSSAPIPMVMLSAVFKGAGTYGADLIQLTDQFSSCGAAIIKADLDPKTDLDVIYRHELSGVYGDAGKIRKRLRRYFATGVNWDDSKEFLFKGIALPPPHNGQSSVRHTGQ</sequence>
<reference evidence="1 2" key="1">
    <citation type="submission" date="2014-10" db="EMBL/GenBank/DDBJ databases">
        <authorList>
            <person name="Seo M.-J."/>
            <person name="Seok Y.J."/>
            <person name="Cha I.-T."/>
        </authorList>
    </citation>
    <scope>NUCLEOTIDE SEQUENCE [LARGE SCALE GENOMIC DNA]</scope>
    <source>
        <strain evidence="1 2">NEU</strain>
    </source>
</reference>
<gene>
    <name evidence="1" type="ORF">LO55_3656</name>
</gene>
<dbReference type="RefSeq" id="WP_071362528.1">
    <property type="nucleotide sequence ID" value="NZ_JRYB01000001.1"/>
</dbReference>
<accession>A0A1S2N6C3</accession>
<proteinExistence type="predicted"/>
<comment type="caution">
    <text evidence="1">The sequence shown here is derived from an EMBL/GenBank/DDBJ whole genome shotgun (WGS) entry which is preliminary data.</text>
</comment>